<dbReference type="CDD" id="cd04301">
    <property type="entry name" value="NAT_SF"/>
    <property type="match status" value="1"/>
</dbReference>
<organism evidence="2 3">
    <name type="scientific">Exiguobacterium mexicanum</name>
    <dbReference type="NCBI Taxonomy" id="340146"/>
    <lineage>
        <taxon>Bacteria</taxon>
        <taxon>Bacillati</taxon>
        <taxon>Bacillota</taxon>
        <taxon>Bacilli</taxon>
        <taxon>Bacillales</taxon>
        <taxon>Bacillales Family XII. Incertae Sedis</taxon>
        <taxon>Exiguobacterium</taxon>
    </lineage>
</organism>
<proteinExistence type="predicted"/>
<dbReference type="RefSeq" id="WP_214720148.1">
    <property type="nucleotide sequence ID" value="NZ_CP183077.1"/>
</dbReference>
<protein>
    <submittedName>
        <fullName evidence="2">GNAT family N-acetyltransferase</fullName>
    </submittedName>
</protein>
<dbReference type="EMBL" id="JASWER010000027">
    <property type="protein sequence ID" value="MDL5378364.1"/>
    <property type="molecule type" value="Genomic_DNA"/>
</dbReference>
<feature type="domain" description="N-acetyltransferase" evidence="1">
    <location>
        <begin position="1"/>
        <end position="170"/>
    </location>
</feature>
<dbReference type="SUPFAM" id="SSF55729">
    <property type="entry name" value="Acyl-CoA N-acyltransferases (Nat)"/>
    <property type="match status" value="1"/>
</dbReference>
<comment type="caution">
    <text evidence="2">The sequence shown here is derived from an EMBL/GenBank/DDBJ whole genome shotgun (WGS) entry which is preliminary data.</text>
</comment>
<dbReference type="InterPro" id="IPR000182">
    <property type="entry name" value="GNAT_dom"/>
</dbReference>
<evidence type="ECO:0000259" key="1">
    <source>
        <dbReference type="PROSITE" id="PS51186"/>
    </source>
</evidence>
<dbReference type="Pfam" id="PF00583">
    <property type="entry name" value="Acetyltransf_1"/>
    <property type="match status" value="1"/>
</dbReference>
<evidence type="ECO:0000313" key="3">
    <source>
        <dbReference type="Proteomes" id="UP001230807"/>
    </source>
</evidence>
<accession>A0ABT7MT27</accession>
<keyword evidence="3" id="KW-1185">Reference proteome</keyword>
<dbReference type="PROSITE" id="PS51186">
    <property type="entry name" value="GNAT"/>
    <property type="match status" value="1"/>
</dbReference>
<evidence type="ECO:0000313" key="2">
    <source>
        <dbReference type="EMBL" id="MDL5378364.1"/>
    </source>
</evidence>
<reference evidence="2 3" key="1">
    <citation type="submission" date="2023-06" db="EMBL/GenBank/DDBJ databases">
        <title>Influencing factors and mechanism of Cr(VI) reduction by facultative anaerobic Exiguobacterium sp. PY14.</title>
        <authorList>
            <person name="Zou L."/>
        </authorList>
    </citation>
    <scope>NUCLEOTIDE SEQUENCE [LARGE SCALE GENOMIC DNA]</scope>
    <source>
        <strain evidence="2 3">PY14</strain>
    </source>
</reference>
<gene>
    <name evidence="2" type="ORF">QR695_15310</name>
</gene>
<sequence>MNFRQLEREDVKPLQRLFMESLSDLIRREQFEDADLLDEEVERLNTTVQDSFEDETVQIFVVLQGDVIVGTAAILPPNDIITAHVDIEPNVPEIGCMYVAPGAQLQGVGRFLIHNMRRQLVANQQTAFYLDAGFPTSQAYWEERLGPPLVTIEHYWGPGAHHKIWRCPADEKET</sequence>
<name>A0ABT7MT27_9BACL</name>
<dbReference type="InterPro" id="IPR016181">
    <property type="entry name" value="Acyl_CoA_acyltransferase"/>
</dbReference>
<dbReference type="Proteomes" id="UP001230807">
    <property type="component" value="Unassembled WGS sequence"/>
</dbReference>
<dbReference type="Gene3D" id="3.40.630.30">
    <property type="match status" value="1"/>
</dbReference>